<accession>A0A0C2JY07</accession>
<gene>
    <name evidence="1" type="ORF">RF11_04640</name>
</gene>
<keyword evidence="2" id="KW-1185">Reference proteome</keyword>
<proteinExistence type="predicted"/>
<sequence>MLIDPNDPNQKILAKYFGKKVNVDTDNVKNVQACVEIESQQSFNSQFSFDFVKYKITITDDRGKQFHRNPWGDPADRQLGKRTHKITVWAHVGGMMLILHTNIEKTSKGYTVSCHITDMHQFLTQSKSFIEKMKRLGPYAADDYHWVFLIYLSQTTTKIPDNRGTG</sequence>
<name>A0A0C2JY07_THEKT</name>
<comment type="caution">
    <text evidence="1">The sequence shown here is derived from an EMBL/GenBank/DDBJ whole genome shotgun (WGS) entry which is preliminary data.</text>
</comment>
<reference evidence="1 2" key="1">
    <citation type="journal article" date="2014" name="Genome Biol. Evol.">
        <title>The genome of the myxosporean Thelohanellus kitauei shows adaptations to nutrient acquisition within its fish host.</title>
        <authorList>
            <person name="Yang Y."/>
            <person name="Xiong J."/>
            <person name="Zhou Z."/>
            <person name="Huo F."/>
            <person name="Miao W."/>
            <person name="Ran C."/>
            <person name="Liu Y."/>
            <person name="Zhang J."/>
            <person name="Feng J."/>
            <person name="Wang M."/>
            <person name="Wang M."/>
            <person name="Wang L."/>
            <person name="Yao B."/>
        </authorList>
    </citation>
    <scope>NUCLEOTIDE SEQUENCE [LARGE SCALE GENOMIC DNA]</scope>
    <source>
        <strain evidence="1">Wuqing</strain>
    </source>
</reference>
<evidence type="ECO:0000313" key="1">
    <source>
        <dbReference type="EMBL" id="KII74373.1"/>
    </source>
</evidence>
<organism evidence="1 2">
    <name type="scientific">Thelohanellus kitauei</name>
    <name type="common">Myxosporean</name>
    <dbReference type="NCBI Taxonomy" id="669202"/>
    <lineage>
        <taxon>Eukaryota</taxon>
        <taxon>Metazoa</taxon>
        <taxon>Cnidaria</taxon>
        <taxon>Myxozoa</taxon>
        <taxon>Myxosporea</taxon>
        <taxon>Bivalvulida</taxon>
        <taxon>Platysporina</taxon>
        <taxon>Myxobolidae</taxon>
        <taxon>Thelohanellus</taxon>
    </lineage>
</organism>
<dbReference type="EMBL" id="JWZT01000436">
    <property type="protein sequence ID" value="KII74373.1"/>
    <property type="molecule type" value="Genomic_DNA"/>
</dbReference>
<dbReference type="Proteomes" id="UP000031668">
    <property type="component" value="Unassembled WGS sequence"/>
</dbReference>
<protein>
    <submittedName>
        <fullName evidence="1">Uncharacterized protein</fullName>
    </submittedName>
</protein>
<dbReference type="AlphaFoldDB" id="A0A0C2JY07"/>
<evidence type="ECO:0000313" key="2">
    <source>
        <dbReference type="Proteomes" id="UP000031668"/>
    </source>
</evidence>